<reference evidence="6 7" key="1">
    <citation type="submission" date="2016-10" db="EMBL/GenBank/DDBJ databases">
        <authorList>
            <person name="Varghese N."/>
            <person name="Submissions S."/>
        </authorList>
    </citation>
    <scope>NUCLEOTIDE SEQUENCE [LARGE SCALE GENOMIC DNA]</scope>
    <source>
        <strain evidence="6 7">DSM 13796</strain>
    </source>
</reference>
<feature type="domain" description="ABC transporter" evidence="5">
    <location>
        <begin position="6"/>
        <end position="237"/>
    </location>
</feature>
<comment type="similarity">
    <text evidence="1">Belongs to the ABC transporter superfamily.</text>
</comment>
<dbReference type="InterPro" id="IPR017871">
    <property type="entry name" value="ABC_transporter-like_CS"/>
</dbReference>
<dbReference type="InterPro" id="IPR003439">
    <property type="entry name" value="ABC_transporter-like_ATP-bd"/>
</dbReference>
<dbReference type="PANTHER" id="PTHR43335:SF4">
    <property type="entry name" value="ABC TRANSPORTER, ATP-BINDING PROTEIN"/>
    <property type="match status" value="1"/>
</dbReference>
<dbReference type="RefSeq" id="WP_061805871.1">
    <property type="nucleotide sequence ID" value="NZ_FOXX01000009.1"/>
</dbReference>
<dbReference type="GeneID" id="93712135"/>
<dbReference type="SUPFAM" id="SSF52540">
    <property type="entry name" value="P-loop containing nucleoside triphosphate hydrolases"/>
    <property type="match status" value="1"/>
</dbReference>
<dbReference type="PANTHER" id="PTHR43335">
    <property type="entry name" value="ABC TRANSPORTER, ATP-BINDING PROTEIN"/>
    <property type="match status" value="1"/>
</dbReference>
<keyword evidence="7" id="KW-1185">Reference proteome</keyword>
<evidence type="ECO:0000256" key="3">
    <source>
        <dbReference type="ARBA" id="ARBA00022741"/>
    </source>
</evidence>
<evidence type="ECO:0000256" key="4">
    <source>
        <dbReference type="ARBA" id="ARBA00022840"/>
    </source>
</evidence>
<keyword evidence="4" id="KW-0067">ATP-binding</keyword>
<sequence length="241" mass="26725">MKNTILNVQNVSKKMKKRSLLKGVSFSVKGGGICGLLGPNGSGKTTLIRMLTGLIKPTGGRILLNGKNIMTDRKEALKEVGAIVESPIFFPYMTGGENLHNLARLHISSKSEREKRVCEVLEIVGLTGREDDKVRTYSLGMKQRLGIAQALLGNPELLILDEPANGLDPIGVRELRELLFKLKEEYGKTILISSHLLDELQRVCDQIVVIREGELMWNGDLNEFASENQNLEDAFVELVSR</sequence>
<evidence type="ECO:0000256" key="2">
    <source>
        <dbReference type="ARBA" id="ARBA00022448"/>
    </source>
</evidence>
<dbReference type="PROSITE" id="PS50893">
    <property type="entry name" value="ABC_TRANSPORTER_2"/>
    <property type="match status" value="1"/>
</dbReference>
<accession>A0A1I6BEH9</accession>
<dbReference type="PROSITE" id="PS00211">
    <property type="entry name" value="ABC_TRANSPORTER_1"/>
    <property type="match status" value="1"/>
</dbReference>
<dbReference type="CDD" id="cd03268">
    <property type="entry name" value="ABC_BcrA_bacitracin_resist"/>
    <property type="match status" value="1"/>
</dbReference>
<dbReference type="Proteomes" id="UP000182762">
    <property type="component" value="Unassembled WGS sequence"/>
</dbReference>
<evidence type="ECO:0000256" key="1">
    <source>
        <dbReference type="ARBA" id="ARBA00005417"/>
    </source>
</evidence>
<organism evidence="6 7">
    <name type="scientific">Priestia endophytica DSM 13796</name>
    <dbReference type="NCBI Taxonomy" id="1121089"/>
    <lineage>
        <taxon>Bacteria</taxon>
        <taxon>Bacillati</taxon>
        <taxon>Bacillota</taxon>
        <taxon>Bacilli</taxon>
        <taxon>Bacillales</taxon>
        <taxon>Bacillaceae</taxon>
        <taxon>Priestia</taxon>
    </lineage>
</organism>
<gene>
    <name evidence="6" type="ORF">SAMN02745910_03539</name>
</gene>
<name>A0A1I6BEH9_9BACI</name>
<comment type="caution">
    <text evidence="6">The sequence shown here is derived from an EMBL/GenBank/DDBJ whole genome shotgun (WGS) entry which is preliminary data.</text>
</comment>
<evidence type="ECO:0000259" key="5">
    <source>
        <dbReference type="PROSITE" id="PS50893"/>
    </source>
</evidence>
<dbReference type="SMART" id="SM00382">
    <property type="entry name" value="AAA"/>
    <property type="match status" value="1"/>
</dbReference>
<dbReference type="Pfam" id="PF00005">
    <property type="entry name" value="ABC_tran"/>
    <property type="match status" value="1"/>
</dbReference>
<dbReference type="Gene3D" id="3.40.50.300">
    <property type="entry name" value="P-loop containing nucleotide triphosphate hydrolases"/>
    <property type="match status" value="1"/>
</dbReference>
<evidence type="ECO:0000313" key="6">
    <source>
        <dbReference type="EMBL" id="SFQ79314.1"/>
    </source>
</evidence>
<protein>
    <submittedName>
        <fullName evidence="6">ABC-type multidrug transport system, ATPase component</fullName>
    </submittedName>
</protein>
<dbReference type="InterPro" id="IPR003593">
    <property type="entry name" value="AAA+_ATPase"/>
</dbReference>
<evidence type="ECO:0000313" key="7">
    <source>
        <dbReference type="Proteomes" id="UP000182762"/>
    </source>
</evidence>
<keyword evidence="3" id="KW-0547">Nucleotide-binding</keyword>
<dbReference type="EMBL" id="FOXX01000009">
    <property type="protein sequence ID" value="SFQ79314.1"/>
    <property type="molecule type" value="Genomic_DNA"/>
</dbReference>
<dbReference type="InterPro" id="IPR027417">
    <property type="entry name" value="P-loop_NTPase"/>
</dbReference>
<proteinExistence type="inferred from homology"/>
<keyword evidence="2" id="KW-0813">Transport</keyword>